<feature type="region of interest" description="Disordered" evidence="1">
    <location>
        <begin position="122"/>
        <end position="168"/>
    </location>
</feature>
<protein>
    <submittedName>
        <fullName evidence="2">Uncharacterized protein</fullName>
    </submittedName>
</protein>
<organism evidence="2 3">
    <name type="scientific">Aspergillus sclerotiicarbonarius (strain CBS 121057 / IBT 28362)</name>
    <dbReference type="NCBI Taxonomy" id="1448318"/>
    <lineage>
        <taxon>Eukaryota</taxon>
        <taxon>Fungi</taxon>
        <taxon>Dikarya</taxon>
        <taxon>Ascomycota</taxon>
        <taxon>Pezizomycotina</taxon>
        <taxon>Eurotiomycetes</taxon>
        <taxon>Eurotiomycetidae</taxon>
        <taxon>Eurotiales</taxon>
        <taxon>Aspergillaceae</taxon>
        <taxon>Aspergillus</taxon>
        <taxon>Aspergillus subgen. Circumdati</taxon>
    </lineage>
</organism>
<evidence type="ECO:0000313" key="2">
    <source>
        <dbReference type="EMBL" id="PYI00633.1"/>
    </source>
</evidence>
<name>A0A319F629_ASPSB</name>
<accession>A0A319F629</accession>
<dbReference type="VEuPathDB" id="FungiDB:BO78DRAFT_401931"/>
<evidence type="ECO:0000313" key="3">
    <source>
        <dbReference type="Proteomes" id="UP000248423"/>
    </source>
</evidence>
<dbReference type="OrthoDB" id="4507639at2759"/>
<feature type="compositionally biased region" description="Basic and acidic residues" evidence="1">
    <location>
        <begin position="136"/>
        <end position="162"/>
    </location>
</feature>
<evidence type="ECO:0000256" key="1">
    <source>
        <dbReference type="SAM" id="MobiDB-lite"/>
    </source>
</evidence>
<reference evidence="2 3" key="1">
    <citation type="submission" date="2018-02" db="EMBL/GenBank/DDBJ databases">
        <title>The genomes of Aspergillus section Nigri reveals drivers in fungal speciation.</title>
        <authorList>
            <consortium name="DOE Joint Genome Institute"/>
            <person name="Vesth T.C."/>
            <person name="Nybo J."/>
            <person name="Theobald S."/>
            <person name="Brandl J."/>
            <person name="Frisvad J.C."/>
            <person name="Nielsen K.F."/>
            <person name="Lyhne E.K."/>
            <person name="Kogle M.E."/>
            <person name="Kuo A."/>
            <person name="Riley R."/>
            <person name="Clum A."/>
            <person name="Nolan M."/>
            <person name="Lipzen A."/>
            <person name="Salamov A."/>
            <person name="Henrissat B."/>
            <person name="Wiebenga A."/>
            <person name="De vries R.P."/>
            <person name="Grigoriev I.V."/>
            <person name="Mortensen U.H."/>
            <person name="Andersen M.R."/>
            <person name="Baker S.E."/>
        </authorList>
    </citation>
    <scope>NUCLEOTIDE SEQUENCE [LARGE SCALE GENOMIC DNA]</scope>
    <source>
        <strain evidence="2 3">CBS 121057</strain>
    </source>
</reference>
<dbReference type="EMBL" id="KZ826442">
    <property type="protein sequence ID" value="PYI00633.1"/>
    <property type="molecule type" value="Genomic_DNA"/>
</dbReference>
<keyword evidence="3" id="KW-1185">Reference proteome</keyword>
<sequence length="168" mass="18838">MTRPNYVDLCCLGPGETTVGLKAVVAQELDVNILTPSGFQALPGLEVQRHEIARIFYDSGGVPHAVRDMVQLYIWKKGEAKMWKQNFYVSTDDAPDSHHQCHVILGTQCIVGRVRDEKGLPIAVTQLGPQSASDKASQEQRKRDKEAALAKKEQERRDREKQQASQKK</sequence>
<dbReference type="AlphaFoldDB" id="A0A319F629"/>
<dbReference type="Proteomes" id="UP000248423">
    <property type="component" value="Unassembled WGS sequence"/>
</dbReference>
<gene>
    <name evidence="2" type="ORF">BO78DRAFT_401931</name>
</gene>
<proteinExistence type="predicted"/>